<name>A0A1T5DF92_9SPHI</name>
<keyword evidence="4" id="KW-0804">Transcription</keyword>
<keyword evidence="3" id="KW-0731">Sigma factor</keyword>
<protein>
    <submittedName>
        <fullName evidence="6">RNA polymerase sigma-70 factor, ECF subfamily</fullName>
    </submittedName>
</protein>
<dbReference type="InterPro" id="IPR013324">
    <property type="entry name" value="RNA_pol_sigma_r3/r4-like"/>
</dbReference>
<gene>
    <name evidence="6" type="ORF">SAMN05660841_01922</name>
</gene>
<dbReference type="PANTHER" id="PTHR43133:SF46">
    <property type="entry name" value="RNA POLYMERASE SIGMA-70 FACTOR ECF SUBFAMILY"/>
    <property type="match status" value="1"/>
</dbReference>
<dbReference type="Proteomes" id="UP000190150">
    <property type="component" value="Unassembled WGS sequence"/>
</dbReference>
<dbReference type="GO" id="GO:0006352">
    <property type="term" value="P:DNA-templated transcription initiation"/>
    <property type="evidence" value="ECO:0007669"/>
    <property type="project" value="InterPro"/>
</dbReference>
<dbReference type="CDD" id="cd06171">
    <property type="entry name" value="Sigma70_r4"/>
    <property type="match status" value="1"/>
</dbReference>
<dbReference type="InterPro" id="IPR039425">
    <property type="entry name" value="RNA_pol_sigma-70-like"/>
</dbReference>
<dbReference type="STRING" id="1513896.SAMN05660841_01922"/>
<evidence type="ECO:0000256" key="3">
    <source>
        <dbReference type="ARBA" id="ARBA00023082"/>
    </source>
</evidence>
<proteinExistence type="inferred from homology"/>
<dbReference type="AlphaFoldDB" id="A0A1T5DF92"/>
<dbReference type="RefSeq" id="WP_079642863.1">
    <property type="nucleotide sequence ID" value="NZ_FUZF01000007.1"/>
</dbReference>
<dbReference type="InterPro" id="IPR013325">
    <property type="entry name" value="RNA_pol_sigma_r2"/>
</dbReference>
<evidence type="ECO:0000256" key="1">
    <source>
        <dbReference type="ARBA" id="ARBA00010641"/>
    </source>
</evidence>
<evidence type="ECO:0000313" key="7">
    <source>
        <dbReference type="Proteomes" id="UP000190150"/>
    </source>
</evidence>
<dbReference type="Pfam" id="PF08281">
    <property type="entry name" value="Sigma70_r4_2"/>
    <property type="match status" value="1"/>
</dbReference>
<dbReference type="SUPFAM" id="SSF88659">
    <property type="entry name" value="Sigma3 and sigma4 domains of RNA polymerase sigma factors"/>
    <property type="match status" value="1"/>
</dbReference>
<sequence length="184" mass="21721">MTIKPLSDYDKKAIGINRDESVFKTFFISNFQPLRIYAYSFLKDSHLAEDVASEIMWKMWHLGPDLVHISSVEHYMLRSVKNKCLNIGRVRSLTFSTPEELEDQDTRLDNSSPEHIFIQSESLSRIHHAIEQLPEKTKQAFQYVKEEKRSYKETAEKMDISVKTVDRHIQIAIKKLWETLKYKK</sequence>
<dbReference type="Gene3D" id="1.10.1740.10">
    <property type="match status" value="1"/>
</dbReference>
<dbReference type="InterPro" id="IPR014284">
    <property type="entry name" value="RNA_pol_sigma-70_dom"/>
</dbReference>
<feature type="domain" description="RNA polymerase sigma factor 70 region 4 type 2" evidence="5">
    <location>
        <begin position="125"/>
        <end position="176"/>
    </location>
</feature>
<reference evidence="7" key="1">
    <citation type="submission" date="2017-02" db="EMBL/GenBank/DDBJ databases">
        <authorList>
            <person name="Varghese N."/>
            <person name="Submissions S."/>
        </authorList>
    </citation>
    <scope>NUCLEOTIDE SEQUENCE [LARGE SCALE GENOMIC DNA]</scope>
    <source>
        <strain evidence="7">DSM 24091</strain>
    </source>
</reference>
<dbReference type="PANTHER" id="PTHR43133">
    <property type="entry name" value="RNA POLYMERASE ECF-TYPE SIGMA FACTO"/>
    <property type="match status" value="1"/>
</dbReference>
<dbReference type="InterPro" id="IPR013249">
    <property type="entry name" value="RNA_pol_sigma70_r4_t2"/>
</dbReference>
<keyword evidence="2" id="KW-0805">Transcription regulation</keyword>
<dbReference type="Gene3D" id="1.10.10.10">
    <property type="entry name" value="Winged helix-like DNA-binding domain superfamily/Winged helix DNA-binding domain"/>
    <property type="match status" value="1"/>
</dbReference>
<dbReference type="GO" id="GO:0016987">
    <property type="term" value="F:sigma factor activity"/>
    <property type="evidence" value="ECO:0007669"/>
    <property type="project" value="UniProtKB-KW"/>
</dbReference>
<dbReference type="NCBIfam" id="TIGR02937">
    <property type="entry name" value="sigma70-ECF"/>
    <property type="match status" value="1"/>
</dbReference>
<evidence type="ECO:0000313" key="6">
    <source>
        <dbReference type="EMBL" id="SKB70267.1"/>
    </source>
</evidence>
<evidence type="ECO:0000256" key="2">
    <source>
        <dbReference type="ARBA" id="ARBA00023015"/>
    </source>
</evidence>
<keyword evidence="7" id="KW-1185">Reference proteome</keyword>
<dbReference type="GO" id="GO:0003677">
    <property type="term" value="F:DNA binding"/>
    <property type="evidence" value="ECO:0007669"/>
    <property type="project" value="InterPro"/>
</dbReference>
<dbReference type="InterPro" id="IPR036388">
    <property type="entry name" value="WH-like_DNA-bd_sf"/>
</dbReference>
<comment type="similarity">
    <text evidence="1">Belongs to the sigma-70 factor family. ECF subfamily.</text>
</comment>
<organism evidence="6 7">
    <name type="scientific">Sphingobacterium nematocida</name>
    <dbReference type="NCBI Taxonomy" id="1513896"/>
    <lineage>
        <taxon>Bacteria</taxon>
        <taxon>Pseudomonadati</taxon>
        <taxon>Bacteroidota</taxon>
        <taxon>Sphingobacteriia</taxon>
        <taxon>Sphingobacteriales</taxon>
        <taxon>Sphingobacteriaceae</taxon>
        <taxon>Sphingobacterium</taxon>
    </lineage>
</organism>
<accession>A0A1T5DF92</accession>
<dbReference type="SUPFAM" id="SSF88946">
    <property type="entry name" value="Sigma2 domain of RNA polymerase sigma factors"/>
    <property type="match status" value="1"/>
</dbReference>
<evidence type="ECO:0000259" key="5">
    <source>
        <dbReference type="Pfam" id="PF08281"/>
    </source>
</evidence>
<evidence type="ECO:0000256" key="4">
    <source>
        <dbReference type="ARBA" id="ARBA00023163"/>
    </source>
</evidence>
<dbReference type="EMBL" id="FUZF01000007">
    <property type="protein sequence ID" value="SKB70267.1"/>
    <property type="molecule type" value="Genomic_DNA"/>
</dbReference>
<dbReference type="OrthoDB" id="659361at2"/>